<dbReference type="PANTHER" id="PTHR43083:SF4">
    <property type="entry name" value="N-GLYCOSYL-TRANSFERASE (AFU_ORTHOLOGUE AFUA_4G06870)"/>
    <property type="match status" value="1"/>
</dbReference>
<dbReference type="Gene3D" id="3.90.550.10">
    <property type="entry name" value="Spore Coat Polysaccharide Biosynthesis Protein SpsA, Chain A"/>
    <property type="match status" value="1"/>
</dbReference>
<comment type="caution">
    <text evidence="8">The sequence shown here is derived from an EMBL/GenBank/DDBJ whole genome shotgun (WGS) entry which is preliminary data.</text>
</comment>
<evidence type="ECO:0000256" key="3">
    <source>
        <dbReference type="ARBA" id="ARBA00022968"/>
    </source>
</evidence>
<dbReference type="GO" id="GO:0006487">
    <property type="term" value="P:protein N-linked glycosylation"/>
    <property type="evidence" value="ECO:0007669"/>
    <property type="project" value="TreeGrafter"/>
</dbReference>
<evidence type="ECO:0000313" key="8">
    <source>
        <dbReference type="EMBL" id="ODM22364.1"/>
    </source>
</evidence>
<dbReference type="InterPro" id="IPR052086">
    <property type="entry name" value="Mannan_Polymerase_Subunit"/>
</dbReference>
<keyword evidence="5" id="KW-0333">Golgi apparatus</keyword>
<dbReference type="InterPro" id="IPR029044">
    <property type="entry name" value="Nucleotide-diphossugar_trans"/>
</dbReference>
<dbReference type="GO" id="GO:0000136">
    <property type="term" value="C:mannan polymerase complex"/>
    <property type="evidence" value="ECO:0007669"/>
    <property type="project" value="TreeGrafter"/>
</dbReference>
<evidence type="ECO:0000256" key="4">
    <source>
        <dbReference type="ARBA" id="ARBA00022989"/>
    </source>
</evidence>
<evidence type="ECO:0008006" key="10">
    <source>
        <dbReference type="Google" id="ProtNLM"/>
    </source>
</evidence>
<dbReference type="STRING" id="573508.A0A1E3BN15"/>
<dbReference type="Proteomes" id="UP000094569">
    <property type="component" value="Unassembled WGS sequence"/>
</dbReference>
<dbReference type="GO" id="GO:0000009">
    <property type="term" value="F:alpha-1,6-mannosyltransferase activity"/>
    <property type="evidence" value="ECO:0007669"/>
    <property type="project" value="TreeGrafter"/>
</dbReference>
<comment type="subcellular location">
    <subcellularLocation>
        <location evidence="1">Golgi apparatus membrane</location>
        <topology evidence="1">Single-pass type II membrane protein</topology>
    </subcellularLocation>
</comment>
<gene>
    <name evidence="8" type="ORF">SI65_03210</name>
</gene>
<sequence>MEVGQGQVASMESDSGAGNKDSLFGVGGYCGLVDSVMEWDHFYCYGSSKSPMEMSINEMVEWNGHAQTPVIFNHHEPYEVNSTSISSMDLNPIRSTSKAAANGERVLILTPLRDAAPYIQKYFDLLYKLTYPHELIDLAFLVGDCKDDTLAVLSSELNRIQSQTEEKIAFRSATIVQKDFGADVEMSVEERHSFAAQGPRRKSIGRARNYLLYSALKADHSWVYWRDVDIVDSPDKIIEDFTAHDKDVLVPNIWFHRYRDGHDIEGRFDYNSWIESDKGRRLRATLDPNTVLAEGYREYDTGRTYLATMGDWRNNKDEEIELDGIGGVNIIVKADVHRTGINFPAYAFENQAETEGFARMAKRAGYQVIGLPNYVVWHIDTDEKPGNI</sequence>
<evidence type="ECO:0000256" key="7">
    <source>
        <dbReference type="ARBA" id="ARBA00037964"/>
    </source>
</evidence>
<keyword evidence="2" id="KW-0812">Transmembrane</keyword>
<keyword evidence="3" id="KW-0735">Signal-anchor</keyword>
<dbReference type="Pfam" id="PF03452">
    <property type="entry name" value="Anp1"/>
    <property type="match status" value="1"/>
</dbReference>
<dbReference type="PANTHER" id="PTHR43083">
    <property type="entry name" value="MANNAN POLYMERASE II"/>
    <property type="match status" value="1"/>
</dbReference>
<evidence type="ECO:0000256" key="1">
    <source>
        <dbReference type="ARBA" id="ARBA00004323"/>
    </source>
</evidence>
<dbReference type="VEuPathDB" id="FungiDB:SI65_03210"/>
<name>A0A1E3BN15_ASPCR</name>
<evidence type="ECO:0000256" key="6">
    <source>
        <dbReference type="ARBA" id="ARBA00023136"/>
    </source>
</evidence>
<keyword evidence="9" id="KW-1185">Reference proteome</keyword>
<evidence type="ECO:0000313" key="9">
    <source>
        <dbReference type="Proteomes" id="UP000094569"/>
    </source>
</evidence>
<dbReference type="EMBL" id="JXNT01000002">
    <property type="protein sequence ID" value="ODM22364.1"/>
    <property type="molecule type" value="Genomic_DNA"/>
</dbReference>
<dbReference type="OrthoDB" id="204164at2759"/>
<proteinExistence type="inferred from homology"/>
<accession>A0A1E3BN15</accession>
<reference evidence="8 9" key="1">
    <citation type="journal article" date="2016" name="BMC Genomics">
        <title>Comparative genomic and transcriptomic analyses of the Fuzhuan brick tea-fermentation fungus Aspergillus cristatus.</title>
        <authorList>
            <person name="Ge Y."/>
            <person name="Wang Y."/>
            <person name="Liu Y."/>
            <person name="Tan Y."/>
            <person name="Ren X."/>
            <person name="Zhang X."/>
            <person name="Hyde K.D."/>
            <person name="Liu Y."/>
            <person name="Liu Z."/>
        </authorList>
    </citation>
    <scope>NUCLEOTIDE SEQUENCE [LARGE SCALE GENOMIC DNA]</scope>
    <source>
        <strain evidence="8 9">GZAAS20.1005</strain>
    </source>
</reference>
<comment type="similarity">
    <text evidence="7">Belongs to the ANP1/MMN9/VAN1 family.</text>
</comment>
<dbReference type="AlphaFoldDB" id="A0A1E3BN15"/>
<dbReference type="GO" id="GO:0000032">
    <property type="term" value="P:cell wall mannoprotein biosynthetic process"/>
    <property type="evidence" value="ECO:0007669"/>
    <property type="project" value="TreeGrafter"/>
</dbReference>
<organism evidence="8 9">
    <name type="scientific">Aspergillus cristatus</name>
    <name type="common">Chinese Fuzhuan brick tea-fermentation fungus</name>
    <name type="synonym">Eurotium cristatum</name>
    <dbReference type="NCBI Taxonomy" id="573508"/>
    <lineage>
        <taxon>Eukaryota</taxon>
        <taxon>Fungi</taxon>
        <taxon>Dikarya</taxon>
        <taxon>Ascomycota</taxon>
        <taxon>Pezizomycotina</taxon>
        <taxon>Eurotiomycetes</taxon>
        <taxon>Eurotiomycetidae</taxon>
        <taxon>Eurotiales</taxon>
        <taxon>Aspergillaceae</taxon>
        <taxon>Aspergillus</taxon>
        <taxon>Aspergillus subgen. Aspergillus</taxon>
    </lineage>
</organism>
<dbReference type="SUPFAM" id="SSF53448">
    <property type="entry name" value="Nucleotide-diphospho-sugar transferases"/>
    <property type="match status" value="1"/>
</dbReference>
<keyword evidence="4" id="KW-1133">Transmembrane helix</keyword>
<evidence type="ECO:0000256" key="2">
    <source>
        <dbReference type="ARBA" id="ARBA00022692"/>
    </source>
</evidence>
<dbReference type="FunFam" id="3.90.550.10:FF:000017">
    <property type="entry name" value="Mannan polymerase II complex ANP1 subunit"/>
    <property type="match status" value="1"/>
</dbReference>
<protein>
    <recommendedName>
        <fullName evidence="10">Mannan polymerase II complex ANP1 subunit</fullName>
    </recommendedName>
</protein>
<evidence type="ECO:0000256" key="5">
    <source>
        <dbReference type="ARBA" id="ARBA00023034"/>
    </source>
</evidence>
<keyword evidence="6" id="KW-0472">Membrane</keyword>